<keyword evidence="5" id="KW-1185">Reference proteome</keyword>
<evidence type="ECO:0000256" key="1">
    <source>
        <dbReference type="ARBA" id="ARBA00023125"/>
    </source>
</evidence>
<keyword evidence="1" id="KW-0238">DNA-binding</keyword>
<comment type="caution">
    <text evidence="4">The sequence shown here is derived from an EMBL/GenBank/DDBJ whole genome shotgun (WGS) entry which is preliminary data.</text>
</comment>
<dbReference type="GO" id="GO:0006310">
    <property type="term" value="P:DNA recombination"/>
    <property type="evidence" value="ECO:0007669"/>
    <property type="project" value="UniProtKB-KW"/>
</dbReference>
<dbReference type="InterPro" id="IPR013762">
    <property type="entry name" value="Integrase-like_cat_sf"/>
</dbReference>
<dbReference type="InterPro" id="IPR010998">
    <property type="entry name" value="Integrase_recombinase_N"/>
</dbReference>
<reference evidence="4 5" key="1">
    <citation type="submission" date="2020-07" db="EMBL/GenBank/DDBJ databases">
        <title>Sequencing the genomes of 1000 actinobacteria strains.</title>
        <authorList>
            <person name="Klenk H.-P."/>
        </authorList>
    </citation>
    <scope>NUCLEOTIDE SEQUENCE [LARGE SCALE GENOMIC DNA]</scope>
    <source>
        <strain evidence="4 5">DSM 26341</strain>
    </source>
</reference>
<accession>A0A7Z0D3S3</accession>
<proteinExistence type="predicted"/>
<dbReference type="PANTHER" id="PTHR34605:SF4">
    <property type="entry name" value="DNA ADENINE METHYLTRANSFERASE"/>
    <property type="match status" value="1"/>
</dbReference>
<evidence type="ECO:0000256" key="2">
    <source>
        <dbReference type="ARBA" id="ARBA00023172"/>
    </source>
</evidence>
<dbReference type="EMBL" id="JACBZP010000001">
    <property type="protein sequence ID" value="NYI68266.1"/>
    <property type="molecule type" value="Genomic_DNA"/>
</dbReference>
<evidence type="ECO:0000313" key="4">
    <source>
        <dbReference type="EMBL" id="NYI68266.1"/>
    </source>
</evidence>
<dbReference type="PROSITE" id="PS51898">
    <property type="entry name" value="TYR_RECOMBINASE"/>
    <property type="match status" value="1"/>
</dbReference>
<protein>
    <submittedName>
        <fullName evidence="4">Integrase</fullName>
    </submittedName>
</protein>
<dbReference type="SUPFAM" id="SSF56349">
    <property type="entry name" value="DNA breaking-rejoining enzymes"/>
    <property type="match status" value="1"/>
</dbReference>
<dbReference type="InterPro" id="IPR052925">
    <property type="entry name" value="Phage_Integrase-like_Recomb"/>
</dbReference>
<gene>
    <name evidence="4" type="ORF">BJY26_002572</name>
</gene>
<dbReference type="AlphaFoldDB" id="A0A7Z0D3S3"/>
<evidence type="ECO:0000259" key="3">
    <source>
        <dbReference type="PROSITE" id="PS51898"/>
    </source>
</evidence>
<keyword evidence="2" id="KW-0233">DNA recombination</keyword>
<dbReference type="Gene3D" id="1.10.443.10">
    <property type="entry name" value="Intergrase catalytic core"/>
    <property type="match status" value="1"/>
</dbReference>
<name>A0A7Z0D3S3_9MICO</name>
<dbReference type="RefSeq" id="WP_179428635.1">
    <property type="nucleotide sequence ID" value="NZ_JACBZP010000001.1"/>
</dbReference>
<feature type="domain" description="Tyr recombinase" evidence="3">
    <location>
        <begin position="145"/>
        <end position="379"/>
    </location>
</feature>
<organism evidence="4 5">
    <name type="scientific">Spelaeicoccus albus</name>
    <dbReference type="NCBI Taxonomy" id="1280376"/>
    <lineage>
        <taxon>Bacteria</taxon>
        <taxon>Bacillati</taxon>
        <taxon>Actinomycetota</taxon>
        <taxon>Actinomycetes</taxon>
        <taxon>Micrococcales</taxon>
        <taxon>Brevibacteriaceae</taxon>
        <taxon>Spelaeicoccus</taxon>
    </lineage>
</organism>
<dbReference type="SUPFAM" id="SSF47823">
    <property type="entry name" value="lambda integrase-like, N-terminal domain"/>
    <property type="match status" value="1"/>
</dbReference>
<dbReference type="GO" id="GO:0015074">
    <property type="term" value="P:DNA integration"/>
    <property type="evidence" value="ECO:0007669"/>
    <property type="project" value="InterPro"/>
</dbReference>
<dbReference type="CDD" id="cd00799">
    <property type="entry name" value="INT_Cre_C"/>
    <property type="match status" value="1"/>
</dbReference>
<dbReference type="PANTHER" id="PTHR34605">
    <property type="entry name" value="PHAGE_INTEGRASE DOMAIN-CONTAINING PROTEIN"/>
    <property type="match status" value="1"/>
</dbReference>
<dbReference type="InterPro" id="IPR011010">
    <property type="entry name" value="DNA_brk_join_enz"/>
</dbReference>
<dbReference type="Pfam" id="PF00589">
    <property type="entry name" value="Phage_integrase"/>
    <property type="match status" value="1"/>
</dbReference>
<dbReference type="InterPro" id="IPR002104">
    <property type="entry name" value="Integrase_catalytic"/>
</dbReference>
<dbReference type="Proteomes" id="UP000539111">
    <property type="component" value="Unassembled WGS sequence"/>
</dbReference>
<sequence>MNPDQQRNVELTQSDAPAPIAVARARRDITTSEYRALDATAAQSTSTATKRAYIADWRRFTTWARNRGLTELPATPDVIGVYLNETAQIRNGAGAFAYTVSTLTRWLSAINQAHIAAGYRRPGDDQRLTHIMTGIRRSRGSHRQRRMAPLLTDDIRHIVETMDYSTWPEAVAAFRDAAAILLGFAGAFRRSELAELTVGDIAFDRADGLHIRVHRSKTDQEGKGLVKAIPYGRSPITCGPCAFQRWLSLLNAAETGTRANVMASVDANDPSWHVCRGRSPGYPVDDRPLFRPVTKSGSVGDTPLSDHSINQLVKSRAAAIGFDPTLFGGHSLRSGFVTEAFRRGQDSRTIRKQTGHRSDSMLDIYDRDNAPMHNNAAQNLGL</sequence>
<evidence type="ECO:0000313" key="5">
    <source>
        <dbReference type="Proteomes" id="UP000539111"/>
    </source>
</evidence>
<dbReference type="Gene3D" id="1.10.150.130">
    <property type="match status" value="1"/>
</dbReference>
<dbReference type="GO" id="GO:0003677">
    <property type="term" value="F:DNA binding"/>
    <property type="evidence" value="ECO:0007669"/>
    <property type="project" value="UniProtKB-KW"/>
</dbReference>